<keyword evidence="4" id="KW-0406">Ion transport</keyword>
<sequence length="222" mass="23498">MDHGDHGGGDASPACKISMLWNWYTVDACFLTSSWQITSRGAFAATCLGVVFMVVVLEALRRLAREYDDHIQRDFAARVALITSSLSTPPRPPSPSSGGSDESTGATAPPADAVAACRRIAGAQVVVEAQQPTVVTFRASPLQQLVRALLHTATFGLAYIVMLLAMYYNGYIIICILIGALLGKFLCDWMTRTVVIGVETGGADVKRASGGAAIDEPTVCCG</sequence>
<reference evidence="6" key="1">
    <citation type="journal article" date="2023" name="Mol. Phylogenet. Evol.">
        <title>Genome-scale phylogeny and comparative genomics of the fungal order Sordariales.</title>
        <authorList>
            <person name="Hensen N."/>
            <person name="Bonometti L."/>
            <person name="Westerberg I."/>
            <person name="Brannstrom I.O."/>
            <person name="Guillou S."/>
            <person name="Cros-Aarteil S."/>
            <person name="Calhoun S."/>
            <person name="Haridas S."/>
            <person name="Kuo A."/>
            <person name="Mondo S."/>
            <person name="Pangilinan J."/>
            <person name="Riley R."/>
            <person name="LaButti K."/>
            <person name="Andreopoulos B."/>
            <person name="Lipzen A."/>
            <person name="Chen C."/>
            <person name="Yan M."/>
            <person name="Daum C."/>
            <person name="Ng V."/>
            <person name="Clum A."/>
            <person name="Steindorff A."/>
            <person name="Ohm R.A."/>
            <person name="Martin F."/>
            <person name="Silar P."/>
            <person name="Natvig D.O."/>
            <person name="Lalanne C."/>
            <person name="Gautier V."/>
            <person name="Ament-Velasquez S.L."/>
            <person name="Kruys A."/>
            <person name="Hutchinson M.I."/>
            <person name="Powell A.J."/>
            <person name="Barry K."/>
            <person name="Miller A.N."/>
            <person name="Grigoriev I.V."/>
            <person name="Debuchy R."/>
            <person name="Gladieux P."/>
            <person name="Hiltunen Thoren M."/>
            <person name="Johannesson H."/>
        </authorList>
    </citation>
    <scope>NUCLEOTIDE SEQUENCE</scope>
    <source>
        <strain evidence="6">CBS 359.72</strain>
    </source>
</reference>
<comment type="subcellular location">
    <subcellularLocation>
        <location evidence="4">Membrane</location>
        <topology evidence="4">Multi-pass membrane protein</topology>
    </subcellularLocation>
</comment>
<dbReference type="Pfam" id="PF04145">
    <property type="entry name" value="Ctr"/>
    <property type="match status" value="1"/>
</dbReference>
<dbReference type="Proteomes" id="UP001303647">
    <property type="component" value="Unassembled WGS sequence"/>
</dbReference>
<keyword evidence="4" id="KW-0813">Transport</keyword>
<proteinExistence type="inferred from homology"/>
<evidence type="ECO:0000256" key="5">
    <source>
        <dbReference type="SAM" id="MobiDB-lite"/>
    </source>
</evidence>
<evidence type="ECO:0000256" key="1">
    <source>
        <dbReference type="ARBA" id="ARBA00022692"/>
    </source>
</evidence>
<evidence type="ECO:0000313" key="7">
    <source>
        <dbReference type="Proteomes" id="UP001303647"/>
    </source>
</evidence>
<reference evidence="6" key="2">
    <citation type="submission" date="2023-05" db="EMBL/GenBank/DDBJ databases">
        <authorList>
            <consortium name="Lawrence Berkeley National Laboratory"/>
            <person name="Steindorff A."/>
            <person name="Hensen N."/>
            <person name="Bonometti L."/>
            <person name="Westerberg I."/>
            <person name="Brannstrom I.O."/>
            <person name="Guillou S."/>
            <person name="Cros-Aarteil S."/>
            <person name="Calhoun S."/>
            <person name="Haridas S."/>
            <person name="Kuo A."/>
            <person name="Mondo S."/>
            <person name="Pangilinan J."/>
            <person name="Riley R."/>
            <person name="Labutti K."/>
            <person name="Andreopoulos B."/>
            <person name="Lipzen A."/>
            <person name="Chen C."/>
            <person name="Yanf M."/>
            <person name="Daum C."/>
            <person name="Ng V."/>
            <person name="Clum A."/>
            <person name="Ohm R."/>
            <person name="Martin F."/>
            <person name="Silar P."/>
            <person name="Natvig D."/>
            <person name="Lalanne C."/>
            <person name="Gautier V."/>
            <person name="Ament-Velasquez S.L."/>
            <person name="Kruys A."/>
            <person name="Hutchinson M.I."/>
            <person name="Powell A.J."/>
            <person name="Barry K."/>
            <person name="Miller A.N."/>
            <person name="Grigoriev I.V."/>
            <person name="Debuchy R."/>
            <person name="Gladieux P."/>
            <person name="Thoren M.H."/>
            <person name="Johannesson H."/>
        </authorList>
    </citation>
    <scope>NUCLEOTIDE SEQUENCE</scope>
    <source>
        <strain evidence="6">CBS 359.72</strain>
    </source>
</reference>
<gene>
    <name evidence="6" type="ORF">C7999DRAFT_41261</name>
</gene>
<dbReference type="InterPro" id="IPR007274">
    <property type="entry name" value="Cop_transporter"/>
</dbReference>
<dbReference type="EMBL" id="MU857654">
    <property type="protein sequence ID" value="KAK4247386.1"/>
    <property type="molecule type" value="Genomic_DNA"/>
</dbReference>
<evidence type="ECO:0000256" key="2">
    <source>
        <dbReference type="ARBA" id="ARBA00022989"/>
    </source>
</evidence>
<evidence type="ECO:0000313" key="6">
    <source>
        <dbReference type="EMBL" id="KAK4247386.1"/>
    </source>
</evidence>
<feature type="region of interest" description="Disordered" evidence="5">
    <location>
        <begin position="86"/>
        <end position="109"/>
    </location>
</feature>
<evidence type="ECO:0000256" key="3">
    <source>
        <dbReference type="ARBA" id="ARBA00023136"/>
    </source>
</evidence>
<comment type="caution">
    <text evidence="6">The sequence shown here is derived from an EMBL/GenBank/DDBJ whole genome shotgun (WGS) entry which is preliminary data.</text>
</comment>
<dbReference type="PANTHER" id="PTHR12483">
    <property type="entry name" value="SOLUTE CARRIER FAMILY 31 COPPER TRANSPORTERS"/>
    <property type="match status" value="1"/>
</dbReference>
<keyword evidence="7" id="KW-1185">Reference proteome</keyword>
<keyword evidence="4" id="KW-0186">Copper</keyword>
<dbReference type="GO" id="GO:0016020">
    <property type="term" value="C:membrane"/>
    <property type="evidence" value="ECO:0007669"/>
    <property type="project" value="UniProtKB-SubCell"/>
</dbReference>
<keyword evidence="2 4" id="KW-1133">Transmembrane helix</keyword>
<feature type="transmembrane region" description="Helical" evidence="4">
    <location>
        <begin position="170"/>
        <end position="187"/>
    </location>
</feature>
<evidence type="ECO:0000256" key="4">
    <source>
        <dbReference type="RuleBase" id="RU367022"/>
    </source>
</evidence>
<protein>
    <recommendedName>
        <fullName evidence="4">Copper transport protein</fullName>
    </recommendedName>
</protein>
<feature type="compositionally biased region" description="Low complexity" evidence="5">
    <location>
        <begin position="96"/>
        <end position="109"/>
    </location>
</feature>
<keyword evidence="3 4" id="KW-0472">Membrane</keyword>
<keyword evidence="4" id="KW-0187">Copper transport</keyword>
<organism evidence="6 7">
    <name type="scientific">Corynascus novoguineensis</name>
    <dbReference type="NCBI Taxonomy" id="1126955"/>
    <lineage>
        <taxon>Eukaryota</taxon>
        <taxon>Fungi</taxon>
        <taxon>Dikarya</taxon>
        <taxon>Ascomycota</taxon>
        <taxon>Pezizomycotina</taxon>
        <taxon>Sordariomycetes</taxon>
        <taxon>Sordariomycetidae</taxon>
        <taxon>Sordariales</taxon>
        <taxon>Chaetomiaceae</taxon>
        <taxon>Corynascus</taxon>
    </lineage>
</organism>
<dbReference type="GO" id="GO:0005375">
    <property type="term" value="F:copper ion transmembrane transporter activity"/>
    <property type="evidence" value="ECO:0007669"/>
    <property type="project" value="UniProtKB-UniRule"/>
</dbReference>
<keyword evidence="1 4" id="KW-0812">Transmembrane</keyword>
<dbReference type="AlphaFoldDB" id="A0AAN7CSX3"/>
<name>A0AAN7CSX3_9PEZI</name>
<dbReference type="PANTHER" id="PTHR12483:SF79">
    <property type="entry name" value="COPPER TRANSPORT PROTEIN"/>
    <property type="match status" value="1"/>
</dbReference>
<feature type="transmembrane region" description="Helical" evidence="4">
    <location>
        <begin position="41"/>
        <end position="60"/>
    </location>
</feature>
<comment type="similarity">
    <text evidence="4">Belongs to the copper transporter (Ctr) (TC 1.A.56) family. SLC31A subfamily.</text>
</comment>
<accession>A0AAN7CSX3</accession>